<dbReference type="CDD" id="cd16917">
    <property type="entry name" value="HATPase_UhpB-NarQ-NarX-like"/>
    <property type="match status" value="1"/>
</dbReference>
<evidence type="ECO:0000256" key="1">
    <source>
        <dbReference type="ARBA" id="ARBA00004651"/>
    </source>
</evidence>
<dbReference type="GO" id="GO:0000155">
    <property type="term" value="F:phosphorelay sensor kinase activity"/>
    <property type="evidence" value="ECO:0007669"/>
    <property type="project" value="InterPro"/>
</dbReference>
<dbReference type="Gene3D" id="3.30.565.10">
    <property type="entry name" value="Histidine kinase-like ATPase, C-terminal domain"/>
    <property type="match status" value="1"/>
</dbReference>
<keyword evidence="8" id="KW-0472">Membrane</keyword>
<reference evidence="13 14" key="2">
    <citation type="submission" date="2019-07" db="EMBL/GenBank/DDBJ databases">
        <authorList>
            <person name="Huang Y."/>
        </authorList>
    </citation>
    <scope>NUCLEOTIDE SEQUENCE [LARGE SCALE GENOMIC DNA]</scope>
    <source>
        <strain evidence="13 14">HY188</strain>
    </source>
</reference>
<feature type="region of interest" description="Disordered" evidence="10">
    <location>
        <begin position="450"/>
        <end position="480"/>
    </location>
</feature>
<evidence type="ECO:0000256" key="10">
    <source>
        <dbReference type="SAM" id="MobiDB-lite"/>
    </source>
</evidence>
<evidence type="ECO:0000256" key="2">
    <source>
        <dbReference type="ARBA" id="ARBA00022475"/>
    </source>
</evidence>
<feature type="domain" description="Histidine kinase/HSP90-like ATPase" evidence="11">
    <location>
        <begin position="348"/>
        <end position="449"/>
    </location>
</feature>
<dbReference type="Gene3D" id="3.30.450.40">
    <property type="match status" value="1"/>
</dbReference>
<dbReference type="InterPro" id="IPR003594">
    <property type="entry name" value="HATPase_dom"/>
</dbReference>
<organism evidence="13 14">
    <name type="scientific">Tomitella fengzijianii</name>
    <dbReference type="NCBI Taxonomy" id="2597660"/>
    <lineage>
        <taxon>Bacteria</taxon>
        <taxon>Bacillati</taxon>
        <taxon>Actinomycetota</taxon>
        <taxon>Actinomycetes</taxon>
        <taxon>Mycobacteriales</taxon>
        <taxon>Tomitella</taxon>
    </lineage>
</organism>
<dbReference type="PANTHER" id="PTHR24421:SF37">
    <property type="entry name" value="SENSOR HISTIDINE KINASE NARS"/>
    <property type="match status" value="1"/>
</dbReference>
<dbReference type="Pfam" id="PF02518">
    <property type="entry name" value="HATPase_c"/>
    <property type="match status" value="1"/>
</dbReference>
<evidence type="ECO:0000256" key="8">
    <source>
        <dbReference type="ARBA" id="ARBA00023136"/>
    </source>
</evidence>
<keyword evidence="9" id="KW-0175">Coiled coil</keyword>
<evidence type="ECO:0000256" key="7">
    <source>
        <dbReference type="ARBA" id="ARBA00023012"/>
    </source>
</evidence>
<keyword evidence="6" id="KW-1133">Transmembrane helix</keyword>
<dbReference type="GO" id="GO:0005886">
    <property type="term" value="C:plasma membrane"/>
    <property type="evidence" value="ECO:0007669"/>
    <property type="project" value="UniProtKB-SubCell"/>
</dbReference>
<evidence type="ECO:0000256" key="3">
    <source>
        <dbReference type="ARBA" id="ARBA00022679"/>
    </source>
</evidence>
<feature type="compositionally biased region" description="Basic and acidic residues" evidence="10">
    <location>
        <begin position="471"/>
        <end position="480"/>
    </location>
</feature>
<dbReference type="Gene3D" id="1.20.5.1930">
    <property type="match status" value="1"/>
</dbReference>
<evidence type="ECO:0000256" key="9">
    <source>
        <dbReference type="SAM" id="Coils"/>
    </source>
</evidence>
<protein>
    <submittedName>
        <fullName evidence="13">Sensor histidine kinase</fullName>
    </submittedName>
</protein>
<proteinExistence type="predicted"/>
<dbReference type="EMBL" id="CP041765">
    <property type="protein sequence ID" value="QDQ96924.1"/>
    <property type="molecule type" value="Genomic_DNA"/>
</dbReference>
<dbReference type="InterPro" id="IPR050482">
    <property type="entry name" value="Sensor_HK_TwoCompSys"/>
</dbReference>
<gene>
    <name evidence="13" type="ORF">FO059_05750</name>
</gene>
<dbReference type="InterPro" id="IPR011712">
    <property type="entry name" value="Sig_transdc_His_kin_sub3_dim/P"/>
</dbReference>
<keyword evidence="5 13" id="KW-0418">Kinase</keyword>
<dbReference type="NCBIfam" id="NF047786">
    <property type="entry name" value="his_kin_MadS"/>
    <property type="match status" value="1"/>
</dbReference>
<dbReference type="PANTHER" id="PTHR24421">
    <property type="entry name" value="NITRATE/NITRITE SENSOR PROTEIN NARX-RELATED"/>
    <property type="match status" value="1"/>
</dbReference>
<accession>A0A516X1G3</accession>
<dbReference type="InterPro" id="IPR029016">
    <property type="entry name" value="GAF-like_dom_sf"/>
</dbReference>
<comment type="subcellular location">
    <subcellularLocation>
        <location evidence="1">Cell membrane</location>
        <topology evidence="1">Multi-pass membrane protein</topology>
    </subcellularLocation>
</comment>
<keyword evidence="14" id="KW-1185">Reference proteome</keyword>
<feature type="coiled-coil region" evidence="9">
    <location>
        <begin position="200"/>
        <end position="227"/>
    </location>
</feature>
<sequence>MTRRGGSDLERLTGVRSGKSTFYREYRGAAERLERVVHALDTISRALVRTVEGPEALVLAVAEAVRLHLEAQWVLFALADGELPEAEPRHLVVDAQGHPYAYEGLRGGDPPPEDMPAVVINRLNDILRGEFDFLARPVVDPHHAHVPIDLGGGVVGAFAAWTPPRRRLDATDESVMRILAGQTAVALQNSALFQSRQVLLERAESSYAAASAQADQLAARNAELVETQWRLGLATRRKIVDDERHRIARELHDSVTQCVLSAGMQIEVCRSGIPDAERGERLDLAKTLTRSAVEQLRSAIYALDHKGESERSGLAEMLRQLCTVHMPSDLRVQLRMTGAAADLPRDVEHALLRIAGEALFNASMHGGATRAIVRVDQRADGVTLAVSDDGTGDPAALRLRLRIAQAGDLDVHHRGLANMQARAQELGGTLAVRRARIGGVRVAVAIPLPVREDADPGAAEPPAPGPGRSADPARGERGPA</sequence>
<reference evidence="13 14" key="1">
    <citation type="submission" date="2019-07" db="EMBL/GenBank/DDBJ databases">
        <title>Tomitella cavernea sp. nov., an actinomycete isolated from soil.</title>
        <authorList>
            <person name="Cheng J."/>
        </authorList>
    </citation>
    <scope>NUCLEOTIDE SEQUENCE [LARGE SCALE GENOMIC DNA]</scope>
    <source>
        <strain evidence="13 14">HY188</strain>
    </source>
</reference>
<name>A0A516X1G3_9ACTN</name>
<evidence type="ECO:0000259" key="12">
    <source>
        <dbReference type="Pfam" id="PF07730"/>
    </source>
</evidence>
<keyword evidence="7" id="KW-0902">Two-component regulatory system</keyword>
<evidence type="ECO:0000313" key="13">
    <source>
        <dbReference type="EMBL" id="QDQ96924.1"/>
    </source>
</evidence>
<evidence type="ECO:0000256" key="4">
    <source>
        <dbReference type="ARBA" id="ARBA00022692"/>
    </source>
</evidence>
<keyword evidence="4" id="KW-0812">Transmembrane</keyword>
<dbReference type="AlphaFoldDB" id="A0A516X1G3"/>
<feature type="domain" description="Signal transduction histidine kinase subgroup 3 dimerisation and phosphoacceptor" evidence="12">
    <location>
        <begin position="243"/>
        <end position="305"/>
    </location>
</feature>
<evidence type="ECO:0000256" key="5">
    <source>
        <dbReference type="ARBA" id="ARBA00022777"/>
    </source>
</evidence>
<dbReference type="SUPFAM" id="SSF55781">
    <property type="entry name" value="GAF domain-like"/>
    <property type="match status" value="1"/>
</dbReference>
<keyword evidence="3" id="KW-0808">Transferase</keyword>
<dbReference type="Pfam" id="PF07730">
    <property type="entry name" value="HisKA_3"/>
    <property type="match status" value="1"/>
</dbReference>
<dbReference type="RefSeq" id="WP_143907092.1">
    <property type="nucleotide sequence ID" value="NZ_CP041765.1"/>
</dbReference>
<dbReference type="OrthoDB" id="227596at2"/>
<dbReference type="InterPro" id="IPR036890">
    <property type="entry name" value="HATPase_C_sf"/>
</dbReference>
<dbReference type="GO" id="GO:0046983">
    <property type="term" value="F:protein dimerization activity"/>
    <property type="evidence" value="ECO:0007669"/>
    <property type="project" value="InterPro"/>
</dbReference>
<evidence type="ECO:0000256" key="6">
    <source>
        <dbReference type="ARBA" id="ARBA00022989"/>
    </source>
</evidence>
<evidence type="ECO:0000259" key="11">
    <source>
        <dbReference type="Pfam" id="PF02518"/>
    </source>
</evidence>
<keyword evidence="2" id="KW-1003">Cell membrane</keyword>
<dbReference type="KEGG" id="toy:FO059_05750"/>
<dbReference type="SUPFAM" id="SSF55874">
    <property type="entry name" value="ATPase domain of HSP90 chaperone/DNA topoisomerase II/histidine kinase"/>
    <property type="match status" value="1"/>
</dbReference>
<evidence type="ECO:0000313" key="14">
    <source>
        <dbReference type="Proteomes" id="UP000317344"/>
    </source>
</evidence>
<dbReference type="Proteomes" id="UP000317344">
    <property type="component" value="Chromosome"/>
</dbReference>